<feature type="non-terminal residue" evidence="13">
    <location>
        <position position="1"/>
    </location>
</feature>
<evidence type="ECO:0000256" key="11">
    <source>
        <dbReference type="RuleBase" id="RU004391"/>
    </source>
</evidence>
<evidence type="ECO:0000313" key="14">
    <source>
        <dbReference type="Proteomes" id="UP000307702"/>
    </source>
</evidence>
<dbReference type="GO" id="GO:0046872">
    <property type="term" value="F:metal ion binding"/>
    <property type="evidence" value="ECO:0007669"/>
    <property type="project" value="TreeGrafter"/>
</dbReference>
<dbReference type="EMBL" id="SZVP01000224">
    <property type="protein sequence ID" value="TMM33505.1"/>
    <property type="molecule type" value="Genomic_DNA"/>
</dbReference>
<dbReference type="PANTHER" id="PTHR38761:SF1">
    <property type="entry name" value="GLUTAMATE--CYSTEINE LIGASE"/>
    <property type="match status" value="1"/>
</dbReference>
<dbReference type="GO" id="GO:0006750">
    <property type="term" value="P:glutathione biosynthetic process"/>
    <property type="evidence" value="ECO:0007669"/>
    <property type="project" value="UniProtKB-UniPathway"/>
</dbReference>
<feature type="non-terminal residue" evidence="13">
    <location>
        <position position="134"/>
    </location>
</feature>
<keyword evidence="5 10" id="KW-0436">Ligase</keyword>
<comment type="similarity">
    <text evidence="2">Belongs to the glutamate--cysteine ligase type 1 family. Type 1 subfamily.</text>
</comment>
<evidence type="ECO:0000256" key="8">
    <source>
        <dbReference type="ARBA" id="ARBA00022840"/>
    </source>
</evidence>
<comment type="catalytic activity">
    <reaction evidence="9 11">
        <text>L-cysteine + L-glutamate + ATP = gamma-L-glutamyl-L-cysteine + ADP + phosphate + H(+)</text>
        <dbReference type="Rhea" id="RHEA:13285"/>
        <dbReference type="ChEBI" id="CHEBI:15378"/>
        <dbReference type="ChEBI" id="CHEBI:29985"/>
        <dbReference type="ChEBI" id="CHEBI:30616"/>
        <dbReference type="ChEBI" id="CHEBI:35235"/>
        <dbReference type="ChEBI" id="CHEBI:43474"/>
        <dbReference type="ChEBI" id="CHEBI:58173"/>
        <dbReference type="ChEBI" id="CHEBI:456216"/>
        <dbReference type="EC" id="6.3.2.2"/>
    </reaction>
</comment>
<dbReference type="Gene3D" id="3.30.590.20">
    <property type="match status" value="1"/>
</dbReference>
<dbReference type="Proteomes" id="UP000307702">
    <property type="component" value="Unassembled WGS sequence"/>
</dbReference>
<evidence type="ECO:0000313" key="13">
    <source>
        <dbReference type="EMBL" id="TMM33505.1"/>
    </source>
</evidence>
<evidence type="ECO:0000256" key="4">
    <source>
        <dbReference type="ARBA" id="ARBA00014618"/>
    </source>
</evidence>
<keyword evidence="7" id="KW-0547">Nucleotide-binding</keyword>
<dbReference type="UniPathway" id="UPA00142">
    <property type="reaction ID" value="UER00209"/>
</dbReference>
<keyword evidence="6 10" id="KW-0317">Glutathione biosynthesis</keyword>
<keyword evidence="8" id="KW-0067">ATP-binding</keyword>
<dbReference type="GO" id="GO:0005524">
    <property type="term" value="F:ATP binding"/>
    <property type="evidence" value="ECO:0007669"/>
    <property type="project" value="UniProtKB-KW"/>
</dbReference>
<evidence type="ECO:0000256" key="10">
    <source>
        <dbReference type="RuleBase" id="RU003544"/>
    </source>
</evidence>
<comment type="caution">
    <text evidence="13">The sequence shown here is derived from an EMBL/GenBank/DDBJ whole genome shotgun (WGS) entry which is preliminary data.</text>
</comment>
<dbReference type="PANTHER" id="PTHR38761">
    <property type="entry name" value="GLUTAMATE--CYSTEINE LIGASE"/>
    <property type="match status" value="1"/>
</dbReference>
<gene>
    <name evidence="13" type="ORF">FCS21_16665</name>
</gene>
<sequence length="134" mass="15374">IWPLSMPPVLPSDETTIPIADVAPDARAYRDYLANRYGRRLQMISGVHFNFSLAPALIARLYDEVYHDQFATVKDFSDMLYLQIAQNYSQYRYLLTYLFGASPITEALFQTDTTNLPDYAVRSLRSSQLFGYAN</sequence>
<evidence type="ECO:0000256" key="1">
    <source>
        <dbReference type="ARBA" id="ARBA00005006"/>
    </source>
</evidence>
<dbReference type="EC" id="6.3.2.2" evidence="3 11"/>
<protein>
    <recommendedName>
        <fullName evidence="4 11">Glutamate--cysteine ligase</fullName>
        <ecNumber evidence="3 11">6.3.2.2</ecNumber>
    </recommendedName>
</protein>
<dbReference type="GO" id="GO:0004357">
    <property type="term" value="F:glutamate-cysteine ligase activity"/>
    <property type="evidence" value="ECO:0007669"/>
    <property type="project" value="UniProtKB-EC"/>
</dbReference>
<dbReference type="InterPro" id="IPR014746">
    <property type="entry name" value="Gln_synth/guanido_kin_cat_dom"/>
</dbReference>
<dbReference type="InterPro" id="IPR006334">
    <property type="entry name" value="Glut_cys_ligase"/>
</dbReference>
<comment type="pathway">
    <text evidence="1 11">Sulfur metabolism; glutathione biosynthesis; glutathione from L-cysteine and L-glutamate: step 1/2.</text>
</comment>
<dbReference type="Pfam" id="PF04262">
    <property type="entry name" value="Glu_cys_ligase"/>
    <property type="match status" value="1"/>
</dbReference>
<name>A0A8H2PL65_9GAMM</name>
<feature type="domain" description="Glutamate--cysteine ligase" evidence="12">
    <location>
        <begin position="1"/>
        <end position="114"/>
    </location>
</feature>
<evidence type="ECO:0000256" key="5">
    <source>
        <dbReference type="ARBA" id="ARBA00022598"/>
    </source>
</evidence>
<reference evidence="13 14" key="1">
    <citation type="submission" date="2019-05" db="EMBL/GenBank/DDBJ databases">
        <title>Colwellia ponticola sp. nov., isolated from seawater.</title>
        <authorList>
            <person name="Yoon J.-H."/>
        </authorList>
    </citation>
    <scope>NUCLEOTIDE SEQUENCE [LARGE SCALE GENOMIC DNA]</scope>
    <source>
        <strain evidence="13 14">OISW-25</strain>
    </source>
</reference>
<keyword evidence="14" id="KW-1185">Reference proteome</keyword>
<evidence type="ECO:0000256" key="9">
    <source>
        <dbReference type="ARBA" id="ARBA00048819"/>
    </source>
</evidence>
<dbReference type="AlphaFoldDB" id="A0A8H2PL65"/>
<proteinExistence type="inferred from homology"/>
<evidence type="ECO:0000256" key="2">
    <source>
        <dbReference type="ARBA" id="ARBA00008772"/>
    </source>
</evidence>
<dbReference type="InterPro" id="IPR007370">
    <property type="entry name" value="Glu_cys_ligase"/>
</dbReference>
<evidence type="ECO:0000259" key="12">
    <source>
        <dbReference type="Pfam" id="PF04262"/>
    </source>
</evidence>
<evidence type="ECO:0000256" key="7">
    <source>
        <dbReference type="ARBA" id="ARBA00022741"/>
    </source>
</evidence>
<dbReference type="GO" id="GO:0005829">
    <property type="term" value="C:cytosol"/>
    <property type="evidence" value="ECO:0007669"/>
    <property type="project" value="TreeGrafter"/>
</dbReference>
<evidence type="ECO:0000256" key="6">
    <source>
        <dbReference type="ARBA" id="ARBA00022684"/>
    </source>
</evidence>
<accession>A0A8H2PL65</accession>
<dbReference type="SUPFAM" id="SSF55931">
    <property type="entry name" value="Glutamine synthetase/guanido kinase"/>
    <property type="match status" value="1"/>
</dbReference>
<organism evidence="13 14">
    <name type="scientific">Colwellia ponticola</name>
    <dbReference type="NCBI Taxonomy" id="2304625"/>
    <lineage>
        <taxon>Bacteria</taxon>
        <taxon>Pseudomonadati</taxon>
        <taxon>Pseudomonadota</taxon>
        <taxon>Gammaproteobacteria</taxon>
        <taxon>Alteromonadales</taxon>
        <taxon>Colwelliaceae</taxon>
        <taxon>Colwellia</taxon>
    </lineage>
</organism>
<evidence type="ECO:0000256" key="3">
    <source>
        <dbReference type="ARBA" id="ARBA00012220"/>
    </source>
</evidence>